<dbReference type="VEuPathDB" id="CryptoDB:Vbra_12360"/>
<proteinExistence type="predicted"/>
<name>A0A0G4EK16_VITBC</name>
<organism evidence="2 3">
    <name type="scientific">Vitrella brassicaformis (strain CCMP3155)</name>
    <dbReference type="NCBI Taxonomy" id="1169540"/>
    <lineage>
        <taxon>Eukaryota</taxon>
        <taxon>Sar</taxon>
        <taxon>Alveolata</taxon>
        <taxon>Colpodellida</taxon>
        <taxon>Vitrellaceae</taxon>
        <taxon>Vitrella</taxon>
    </lineage>
</organism>
<gene>
    <name evidence="2" type="ORF">Vbra_12360</name>
</gene>
<dbReference type="OrthoDB" id="1867012at2759"/>
<feature type="compositionally biased region" description="Basic and acidic residues" evidence="1">
    <location>
        <begin position="196"/>
        <end position="209"/>
    </location>
</feature>
<sequence>MRALCRLGSSGLASSCAEASSACPGPSTTWQRHSLILTRTKMTKTQSYHRDASANHKDVGQQYYAKIGVKTLSAEFAYPGKMLAWHRKIIAFNPTPTRHRHFKTYPGENVIVTKNTSLVSAAYGRIKYTHDVTRDVMLINVLPERREELLREDLWRYRTEHVRSMEENKHLCALRTKSWFRTHPDAKPLVNPPTKPEPRPTRLSRHDAWENPSMPDVPYLYDETTPLAGSARTRRKKIKEMKAKGLWESDPVTDFFTKVPVRDP</sequence>
<dbReference type="SUPFAM" id="SSF110324">
    <property type="entry name" value="Ribosomal L27 protein-like"/>
    <property type="match status" value="1"/>
</dbReference>
<evidence type="ECO:0000256" key="1">
    <source>
        <dbReference type="SAM" id="MobiDB-lite"/>
    </source>
</evidence>
<dbReference type="AlphaFoldDB" id="A0A0G4EK16"/>
<reference evidence="2 3" key="1">
    <citation type="submission" date="2014-11" db="EMBL/GenBank/DDBJ databases">
        <authorList>
            <person name="Zhu J."/>
            <person name="Qi W."/>
            <person name="Song R."/>
        </authorList>
    </citation>
    <scope>NUCLEOTIDE SEQUENCE [LARGE SCALE GENOMIC DNA]</scope>
</reference>
<protein>
    <submittedName>
        <fullName evidence="2">Uncharacterized protein</fullName>
    </submittedName>
</protein>
<evidence type="ECO:0000313" key="2">
    <source>
        <dbReference type="EMBL" id="CEL97775.1"/>
    </source>
</evidence>
<evidence type="ECO:0000313" key="3">
    <source>
        <dbReference type="Proteomes" id="UP000041254"/>
    </source>
</evidence>
<dbReference type="InParanoid" id="A0A0G4EK16"/>
<dbReference type="OMA" id="HFKIYPG"/>
<feature type="region of interest" description="Disordered" evidence="1">
    <location>
        <begin position="184"/>
        <end position="209"/>
    </location>
</feature>
<dbReference type="FunCoup" id="A0A0G4EK16">
    <property type="interactions" value="23"/>
</dbReference>
<dbReference type="Gene3D" id="2.40.50.100">
    <property type="match status" value="1"/>
</dbReference>
<dbReference type="Proteomes" id="UP000041254">
    <property type="component" value="Unassembled WGS sequence"/>
</dbReference>
<accession>A0A0G4EK16</accession>
<keyword evidence="3" id="KW-1185">Reference proteome</keyword>
<dbReference type="PhylomeDB" id="A0A0G4EK16"/>
<dbReference type="EMBL" id="CDMY01000255">
    <property type="protein sequence ID" value="CEL97775.1"/>
    <property type="molecule type" value="Genomic_DNA"/>
</dbReference>